<dbReference type="RefSeq" id="WP_196199931.1">
    <property type="nucleotide sequence ID" value="NZ_JADPUN010000069.1"/>
</dbReference>
<evidence type="ECO:0000256" key="3">
    <source>
        <dbReference type="SAM" id="MobiDB-lite"/>
    </source>
</evidence>
<accession>A0ABS0GQJ0</accession>
<keyword evidence="6" id="KW-1185">Reference proteome</keyword>
<dbReference type="EMBL" id="JADPUN010000069">
    <property type="protein sequence ID" value="MBF9128274.1"/>
    <property type="molecule type" value="Genomic_DNA"/>
</dbReference>
<dbReference type="InterPro" id="IPR036457">
    <property type="entry name" value="PPM-type-like_dom_sf"/>
</dbReference>
<sequence length="417" mass="44941">MARPERGAAVTGSSVVPTRTYPHGGLGRHAKLPPRERLRVLLIEDDDADAFLVAELLSETEAGIELLVANSLNAARPQIPEVDCVLLDLGLPDAQGLDGLRQVLNMSTGAAVCVLTGRSDEHLGVGAVAEGAQDYLVKGQVDGVLLARSLRYAVERKRADENARRLREVELRQAESARLERGLLPQPLTDTDLVKVHTFYRPGRHEALIGGDFYDVVQTTPNRIDLIVGDVCGHGVEEAALGVELRVAWRALVLARVPDEQVLPALEQVLMSERSAREIFATVATVRLDLAGNRATVRLAGHPPPLLLAAGRVVPVPAPHGLLLGVRPRPPVAYDLRFDTEDWSLLMYTDGLIEGRIGAGDERLDVPGLSELVGDPGTRRVALPELPGWLVEQAEARNGGPLADDVAMLLVSRGEGR</sequence>
<dbReference type="InterPro" id="IPR011006">
    <property type="entry name" value="CheY-like_superfamily"/>
</dbReference>
<dbReference type="Pfam" id="PF00072">
    <property type="entry name" value="Response_reg"/>
    <property type="match status" value="1"/>
</dbReference>
<feature type="region of interest" description="Disordered" evidence="3">
    <location>
        <begin position="1"/>
        <end position="29"/>
    </location>
</feature>
<dbReference type="Proteomes" id="UP000638560">
    <property type="component" value="Unassembled WGS sequence"/>
</dbReference>
<dbReference type="PANTHER" id="PTHR43156:SF2">
    <property type="entry name" value="STAGE II SPORULATION PROTEIN E"/>
    <property type="match status" value="1"/>
</dbReference>
<dbReference type="InterPro" id="IPR001789">
    <property type="entry name" value="Sig_transdc_resp-reg_receiver"/>
</dbReference>
<organism evidence="5 6">
    <name type="scientific">Plantactinospora alkalitolerans</name>
    <dbReference type="NCBI Taxonomy" id="2789879"/>
    <lineage>
        <taxon>Bacteria</taxon>
        <taxon>Bacillati</taxon>
        <taxon>Actinomycetota</taxon>
        <taxon>Actinomycetes</taxon>
        <taxon>Micromonosporales</taxon>
        <taxon>Micromonosporaceae</taxon>
        <taxon>Plantactinospora</taxon>
    </lineage>
</organism>
<dbReference type="InterPro" id="IPR052016">
    <property type="entry name" value="Bact_Sigma-Reg"/>
</dbReference>
<reference evidence="5 6" key="1">
    <citation type="submission" date="2020-11" db="EMBL/GenBank/DDBJ databases">
        <title>A novel isolate from a Black sea contaminated sediment with potential to produce alkanes: Plantactinospora alkalitolerans sp. nov.</title>
        <authorList>
            <person name="Carro L."/>
            <person name="Veyisoglu A."/>
            <person name="Guven K."/>
            <person name="Schumann P."/>
            <person name="Klenk H.-P."/>
            <person name="Sahin N."/>
        </authorList>
    </citation>
    <scope>NUCLEOTIDE SEQUENCE [LARGE SCALE GENOMIC DNA]</scope>
    <source>
        <strain evidence="5 6">S1510</strain>
    </source>
</reference>
<dbReference type="SMART" id="SM00331">
    <property type="entry name" value="PP2C_SIG"/>
    <property type="match status" value="1"/>
</dbReference>
<evidence type="ECO:0000256" key="2">
    <source>
        <dbReference type="PROSITE-ProRule" id="PRU00169"/>
    </source>
</evidence>
<name>A0ABS0GQJ0_9ACTN</name>
<proteinExistence type="predicted"/>
<evidence type="ECO:0000259" key="4">
    <source>
        <dbReference type="PROSITE" id="PS50110"/>
    </source>
</evidence>
<dbReference type="Gene3D" id="3.60.40.10">
    <property type="entry name" value="PPM-type phosphatase domain"/>
    <property type="match status" value="1"/>
</dbReference>
<dbReference type="SUPFAM" id="SSF52172">
    <property type="entry name" value="CheY-like"/>
    <property type="match status" value="1"/>
</dbReference>
<dbReference type="Pfam" id="PF07228">
    <property type="entry name" value="SpoIIE"/>
    <property type="match status" value="1"/>
</dbReference>
<dbReference type="Gene3D" id="3.40.50.2300">
    <property type="match status" value="1"/>
</dbReference>
<evidence type="ECO:0000256" key="1">
    <source>
        <dbReference type="ARBA" id="ARBA00022801"/>
    </source>
</evidence>
<keyword evidence="2" id="KW-0597">Phosphoprotein</keyword>
<keyword evidence="1" id="KW-0378">Hydrolase</keyword>
<evidence type="ECO:0000313" key="6">
    <source>
        <dbReference type="Proteomes" id="UP000638560"/>
    </source>
</evidence>
<dbReference type="InterPro" id="IPR001932">
    <property type="entry name" value="PPM-type_phosphatase-like_dom"/>
</dbReference>
<dbReference type="CDD" id="cd00156">
    <property type="entry name" value="REC"/>
    <property type="match status" value="1"/>
</dbReference>
<comment type="caution">
    <text evidence="5">The sequence shown here is derived from an EMBL/GenBank/DDBJ whole genome shotgun (WGS) entry which is preliminary data.</text>
</comment>
<dbReference type="PANTHER" id="PTHR43156">
    <property type="entry name" value="STAGE II SPORULATION PROTEIN E-RELATED"/>
    <property type="match status" value="1"/>
</dbReference>
<feature type="modified residue" description="4-aspartylphosphate" evidence="2">
    <location>
        <position position="88"/>
    </location>
</feature>
<feature type="domain" description="Response regulatory" evidence="4">
    <location>
        <begin position="39"/>
        <end position="153"/>
    </location>
</feature>
<protein>
    <submittedName>
        <fullName evidence="5">SpoIIE family protein phosphatase</fullName>
    </submittedName>
</protein>
<dbReference type="SMART" id="SM00448">
    <property type="entry name" value="REC"/>
    <property type="match status" value="1"/>
</dbReference>
<evidence type="ECO:0000313" key="5">
    <source>
        <dbReference type="EMBL" id="MBF9128274.1"/>
    </source>
</evidence>
<dbReference type="PROSITE" id="PS50110">
    <property type="entry name" value="RESPONSE_REGULATORY"/>
    <property type="match status" value="1"/>
</dbReference>
<gene>
    <name evidence="5" type="ORF">I0C86_04580</name>
</gene>